<dbReference type="PANTHER" id="PTHR43873">
    <property type="entry name" value="COBYRINATE A,C-DIAMIDE SYNTHASE"/>
    <property type="match status" value="1"/>
</dbReference>
<evidence type="ECO:0000256" key="6">
    <source>
        <dbReference type="ARBA" id="ARBA00022962"/>
    </source>
</evidence>
<comment type="similarity">
    <text evidence="7">Belongs to the CobB/CbiA family.</text>
</comment>
<evidence type="ECO:0000256" key="2">
    <source>
        <dbReference type="ARBA" id="ARBA00022598"/>
    </source>
</evidence>
<keyword evidence="5 7" id="KW-0460">Magnesium</keyword>
<evidence type="ECO:0000256" key="3">
    <source>
        <dbReference type="ARBA" id="ARBA00022741"/>
    </source>
</evidence>
<dbReference type="InterPro" id="IPR004484">
    <property type="entry name" value="CbiA/CobB_synth"/>
</dbReference>
<dbReference type="EC" id="6.3.5.11" evidence="7"/>
<dbReference type="PANTHER" id="PTHR43873:SF1">
    <property type="entry name" value="COBYRINATE A,C-DIAMIDE SYNTHASE"/>
    <property type="match status" value="1"/>
</dbReference>
<evidence type="ECO:0000256" key="4">
    <source>
        <dbReference type="ARBA" id="ARBA00022840"/>
    </source>
</evidence>
<dbReference type="InterPro" id="IPR002586">
    <property type="entry name" value="CobQ/CobB/MinD/ParA_Nub-bd_dom"/>
</dbReference>
<organism evidence="10 11">
    <name type="scientific">Acidaminobacter hydrogenoformans DSM 2784</name>
    <dbReference type="NCBI Taxonomy" id="1120920"/>
    <lineage>
        <taxon>Bacteria</taxon>
        <taxon>Bacillati</taxon>
        <taxon>Bacillota</taxon>
        <taxon>Clostridia</taxon>
        <taxon>Peptostreptococcales</taxon>
        <taxon>Acidaminobacteraceae</taxon>
        <taxon>Acidaminobacter</taxon>
    </lineage>
</organism>
<feature type="site" description="Increases nucleophilicity of active site Cys" evidence="7">
    <location>
        <position position="437"/>
    </location>
</feature>
<dbReference type="CDD" id="cd03130">
    <property type="entry name" value="GATase1_CobB"/>
    <property type="match status" value="1"/>
</dbReference>
<feature type="domain" description="CobQ/CobB/MinD/ParA nucleotide binding" evidence="8">
    <location>
        <begin position="12"/>
        <end position="185"/>
    </location>
</feature>
<protein>
    <recommendedName>
        <fullName evidence="7">Cobyrinate a,c-diamide synthase</fullName>
        <ecNumber evidence="7">6.3.5.11</ecNumber>
    </recommendedName>
    <alternativeName>
        <fullName evidence="7">Cobyrinic acid a,c-diamide synthetase</fullName>
    </alternativeName>
</protein>
<name>A0A1G5S518_9FIRM</name>
<feature type="active site" description="Nucleophile" evidence="7">
    <location>
        <position position="339"/>
    </location>
</feature>
<dbReference type="InterPro" id="IPR011698">
    <property type="entry name" value="GATase_3"/>
</dbReference>
<feature type="domain" description="CobB/CobQ-like glutamine amidotransferase" evidence="9">
    <location>
        <begin position="256"/>
        <end position="443"/>
    </location>
</feature>
<dbReference type="SUPFAM" id="SSF52317">
    <property type="entry name" value="Class I glutamine amidotransferase-like"/>
    <property type="match status" value="1"/>
</dbReference>
<keyword evidence="2 7" id="KW-0436">Ligase</keyword>
<evidence type="ECO:0000259" key="9">
    <source>
        <dbReference type="Pfam" id="PF07685"/>
    </source>
</evidence>
<evidence type="ECO:0000256" key="1">
    <source>
        <dbReference type="ARBA" id="ARBA00001946"/>
    </source>
</evidence>
<dbReference type="Gene3D" id="3.40.50.300">
    <property type="entry name" value="P-loop containing nucleotide triphosphate hydrolases"/>
    <property type="match status" value="2"/>
</dbReference>
<evidence type="ECO:0000256" key="5">
    <source>
        <dbReference type="ARBA" id="ARBA00022842"/>
    </source>
</evidence>
<dbReference type="InterPro" id="IPR029062">
    <property type="entry name" value="Class_I_gatase-like"/>
</dbReference>
<gene>
    <name evidence="7" type="primary">cbiA</name>
    <name evidence="10" type="ORF">SAMN03080599_02791</name>
</gene>
<dbReference type="GO" id="GO:0009236">
    <property type="term" value="P:cobalamin biosynthetic process"/>
    <property type="evidence" value="ECO:0007669"/>
    <property type="project" value="UniProtKB-UniRule"/>
</dbReference>
<comment type="miscellaneous">
    <text evidence="7">The a and c carboxylates of cobyrinate are activated for nucleophilic attack via formation of a phosphorylated intermediate by ATP. CbiA catalyzes first the amidation of the c-carboxylate, and then that of the a-carboxylate.</text>
</comment>
<dbReference type="Proteomes" id="UP000199208">
    <property type="component" value="Unassembled WGS sequence"/>
</dbReference>
<dbReference type="EMBL" id="FMWL01000019">
    <property type="protein sequence ID" value="SCZ81455.1"/>
    <property type="molecule type" value="Genomic_DNA"/>
</dbReference>
<comment type="cofactor">
    <cofactor evidence="1 7">
        <name>Mg(2+)</name>
        <dbReference type="ChEBI" id="CHEBI:18420"/>
    </cofactor>
</comment>
<evidence type="ECO:0000259" key="8">
    <source>
        <dbReference type="Pfam" id="PF01656"/>
    </source>
</evidence>
<accession>A0A1G5S518</accession>
<dbReference type="HAMAP" id="MF_00027">
    <property type="entry name" value="CobB_CbiA"/>
    <property type="match status" value="1"/>
</dbReference>
<proteinExistence type="inferred from homology"/>
<dbReference type="RefSeq" id="WP_170829466.1">
    <property type="nucleotide sequence ID" value="NZ_FMWL01000019.1"/>
</dbReference>
<evidence type="ECO:0000313" key="10">
    <source>
        <dbReference type="EMBL" id="SCZ81455.1"/>
    </source>
</evidence>
<dbReference type="NCBIfam" id="NF002204">
    <property type="entry name" value="PRK01077.1"/>
    <property type="match status" value="1"/>
</dbReference>
<dbReference type="GO" id="GO:0042242">
    <property type="term" value="F:cobyrinic acid a,c-diamide synthase activity"/>
    <property type="evidence" value="ECO:0007669"/>
    <property type="project" value="UniProtKB-UniRule"/>
</dbReference>
<dbReference type="SUPFAM" id="SSF52540">
    <property type="entry name" value="P-loop containing nucleoside triphosphate hydrolases"/>
    <property type="match status" value="1"/>
</dbReference>
<sequence>MEVIQSKLPRLMLVGTGSGAGKTTVTCAVMKAFQLRGKHVAGFKCGPDFIDPMFHSSVLGVKSRNLDIVLSGEEGARFLMARAAAGADLSIVEGVMGMYDGLSMTSDEASSNHLALLTGTPEVLIVEIGGMALSMAAMIQGYLNFRPNLVKGIILNQCSEGMYPYYKEMIEEQLGIRVYGFMPMVREAIIGSRHLGLVTAEEIEDLQHKMNKLAEAAEKFIDLDGLAEMAAQSDALEWTNLWAPLLADHQMEHKKRIGIAKDKAFCFFYQDNLDLLEALGAELVYFSPLEDAQLPENLNGLILYGGYPELYGEQLAGNTSMLESVKKAVAGGLPTLAECGGFMYLMEYMRDAEGRRHAMVGAIEGESKMLDHLVRFGYAKMRALKDNLLCGEGSEIPIHEFHYSDSDNNGDGFFVEKKQRSWHCVHVSESLFAGYPHLHYASRPETMVRFLEACSKK</sequence>
<dbReference type="STRING" id="1120920.SAMN03080599_02791"/>
<evidence type="ECO:0000256" key="7">
    <source>
        <dbReference type="HAMAP-Rule" id="MF_00027"/>
    </source>
</evidence>
<dbReference type="PROSITE" id="PS51274">
    <property type="entry name" value="GATASE_COBBQ"/>
    <property type="match status" value="1"/>
</dbReference>
<dbReference type="Gene3D" id="3.40.50.880">
    <property type="match status" value="1"/>
</dbReference>
<comment type="catalytic activity">
    <reaction evidence="7">
        <text>cob(II)yrinate + 2 L-glutamine + 2 ATP + 2 H2O = cob(II)yrinate a,c diamide + 2 L-glutamate + 2 ADP + 2 phosphate + 2 H(+)</text>
        <dbReference type="Rhea" id="RHEA:26289"/>
        <dbReference type="ChEBI" id="CHEBI:15377"/>
        <dbReference type="ChEBI" id="CHEBI:15378"/>
        <dbReference type="ChEBI" id="CHEBI:29985"/>
        <dbReference type="ChEBI" id="CHEBI:30616"/>
        <dbReference type="ChEBI" id="CHEBI:43474"/>
        <dbReference type="ChEBI" id="CHEBI:58359"/>
        <dbReference type="ChEBI" id="CHEBI:58537"/>
        <dbReference type="ChEBI" id="CHEBI:58894"/>
        <dbReference type="ChEBI" id="CHEBI:456216"/>
        <dbReference type="EC" id="6.3.5.11"/>
    </reaction>
</comment>
<keyword evidence="7" id="KW-0169">Cobalamin biosynthesis</keyword>
<keyword evidence="6 7" id="KW-0315">Glutamine amidotransferase</keyword>
<reference evidence="10 11" key="1">
    <citation type="submission" date="2016-10" db="EMBL/GenBank/DDBJ databases">
        <authorList>
            <person name="de Groot N.N."/>
        </authorList>
    </citation>
    <scope>NUCLEOTIDE SEQUENCE [LARGE SCALE GENOMIC DNA]</scope>
    <source>
        <strain evidence="10 11">DSM 2784</strain>
    </source>
</reference>
<comment type="function">
    <text evidence="7">Catalyzes the ATP-dependent amidation of the two carboxylate groups at positions a and c of cobyrinate, using either L-glutamine or ammonia as the nitrogen source.</text>
</comment>
<dbReference type="InterPro" id="IPR027417">
    <property type="entry name" value="P-loop_NTPase"/>
</dbReference>
<dbReference type="AlphaFoldDB" id="A0A1G5S518"/>
<dbReference type="GO" id="GO:0005524">
    <property type="term" value="F:ATP binding"/>
    <property type="evidence" value="ECO:0007669"/>
    <property type="project" value="UniProtKB-UniRule"/>
</dbReference>
<keyword evidence="11" id="KW-1185">Reference proteome</keyword>
<dbReference type="Pfam" id="PF01656">
    <property type="entry name" value="CbiA"/>
    <property type="match status" value="1"/>
</dbReference>
<evidence type="ECO:0000313" key="11">
    <source>
        <dbReference type="Proteomes" id="UP000199208"/>
    </source>
</evidence>
<keyword evidence="3 7" id="KW-0547">Nucleotide-binding</keyword>
<dbReference type="UniPathway" id="UPA00148">
    <property type="reaction ID" value="UER00231"/>
</dbReference>
<comment type="pathway">
    <text evidence="7">Cofactor biosynthesis; adenosylcobalamin biosynthesis; cob(II)yrinate a,c-diamide from sirohydrochlorin (anaerobic route): step 10/10.</text>
</comment>
<comment type="domain">
    <text evidence="7">Comprises of two domains. The C-terminal domain contains the binding site for glutamine and catalyzes the hydrolysis of this substrate to glutamate and ammonia. The N-terminal domain is anticipated to bind ATP and cobyrinate and catalyzes the ultimate synthesis of the diamide product. The ammonia produced via the glutaminase domain is probably translocated to the adjacent domain via a molecular tunnel, where it reacts with an activated intermediate.</text>
</comment>
<keyword evidence="4 7" id="KW-0067">ATP-binding</keyword>
<dbReference type="Pfam" id="PF07685">
    <property type="entry name" value="GATase_3"/>
    <property type="match status" value="1"/>
</dbReference>
<dbReference type="NCBIfam" id="TIGR00379">
    <property type="entry name" value="cobB"/>
    <property type="match status" value="1"/>
</dbReference>